<dbReference type="InterPro" id="IPR002912">
    <property type="entry name" value="ACT_dom"/>
</dbReference>
<dbReference type="OrthoDB" id="2903781at2"/>
<evidence type="ECO:0000256" key="1">
    <source>
        <dbReference type="ARBA" id="ARBA00001966"/>
    </source>
</evidence>
<evidence type="ECO:0000256" key="11">
    <source>
        <dbReference type="RuleBase" id="RU366059"/>
    </source>
</evidence>
<dbReference type="GO" id="GO:0051539">
    <property type="term" value="F:4 iron, 4 sulfur cluster binding"/>
    <property type="evidence" value="ECO:0007669"/>
    <property type="project" value="UniProtKB-UniRule"/>
</dbReference>
<dbReference type="SUPFAM" id="SSF143548">
    <property type="entry name" value="Serine metabolism enzymes domain"/>
    <property type="match status" value="1"/>
</dbReference>
<dbReference type="STRING" id="574375.AZF08_22035"/>
<evidence type="ECO:0000256" key="7">
    <source>
        <dbReference type="ARBA" id="ARBA00023014"/>
    </source>
</evidence>
<protein>
    <recommendedName>
        <fullName evidence="10">L-serine deaminase</fullName>
    </recommendedName>
</protein>
<dbReference type="AlphaFoldDB" id="A0A073K1G7"/>
<dbReference type="Gene3D" id="3.30.1330.90">
    <property type="entry name" value="D-3-phosphoglycerate dehydrogenase, domain 3"/>
    <property type="match status" value="1"/>
</dbReference>
<accession>A0A073K1G7</accession>
<dbReference type="RefSeq" id="WP_033679153.1">
    <property type="nucleotide sequence ID" value="NZ_JOTM01000091.1"/>
</dbReference>
<dbReference type="eggNOG" id="COG1760">
    <property type="taxonomic scope" value="Bacteria"/>
</dbReference>
<evidence type="ECO:0000256" key="8">
    <source>
        <dbReference type="ARBA" id="ARBA00023239"/>
    </source>
</evidence>
<dbReference type="PANTHER" id="PTHR30182">
    <property type="entry name" value="L-SERINE DEHYDRATASE"/>
    <property type="match status" value="1"/>
</dbReference>
<dbReference type="InterPro" id="IPR051318">
    <property type="entry name" value="Fe-S_L-Ser"/>
</dbReference>
<evidence type="ECO:0000256" key="5">
    <source>
        <dbReference type="ARBA" id="ARBA00022723"/>
    </source>
</evidence>
<comment type="caution">
    <text evidence="13">The sequence shown here is derived from an EMBL/GenBank/DDBJ whole genome shotgun (WGS) entry which is preliminary data.</text>
</comment>
<reference evidence="13 14" key="1">
    <citation type="submission" date="2014-06" db="EMBL/GenBank/DDBJ databases">
        <title>Draft genome sequence of Bacillus gaemokensis JCM 15801 (MCCC 1A00707).</title>
        <authorList>
            <person name="Lai Q."/>
            <person name="Liu Y."/>
            <person name="Shao Z."/>
        </authorList>
    </citation>
    <scope>NUCLEOTIDE SEQUENCE [LARGE SCALE GENOMIC DNA]</scope>
    <source>
        <strain evidence="13 14">JCM 15801</strain>
    </source>
</reference>
<evidence type="ECO:0000313" key="13">
    <source>
        <dbReference type="EMBL" id="KEK21169.1"/>
    </source>
</evidence>
<dbReference type="InterPro" id="IPR029009">
    <property type="entry name" value="ASB_dom_sf"/>
</dbReference>
<evidence type="ECO:0000256" key="10">
    <source>
        <dbReference type="PIRNR" id="PIRNR036692"/>
    </source>
</evidence>
<keyword evidence="8 10" id="KW-0456">Lyase</keyword>
<evidence type="ECO:0000256" key="9">
    <source>
        <dbReference type="ARBA" id="ARBA00049406"/>
    </source>
</evidence>
<dbReference type="UniPathway" id="UPA00138"/>
<dbReference type="GO" id="GO:0003941">
    <property type="term" value="F:L-serine ammonia-lyase activity"/>
    <property type="evidence" value="ECO:0007669"/>
    <property type="project" value="UniProtKB-UniRule"/>
</dbReference>
<evidence type="ECO:0000256" key="2">
    <source>
        <dbReference type="ARBA" id="ARBA00008636"/>
    </source>
</evidence>
<proteinExistence type="inferred from homology"/>
<dbReference type="PIRSF" id="PIRSF036692">
    <property type="entry name" value="SDH_B"/>
    <property type="match status" value="1"/>
</dbReference>
<dbReference type="SUPFAM" id="SSF55021">
    <property type="entry name" value="ACT-like"/>
    <property type="match status" value="1"/>
</dbReference>
<keyword evidence="14" id="KW-1185">Reference proteome</keyword>
<name>A0A073K1G7_9BACI</name>
<keyword evidence="5 10" id="KW-0479">Metal-binding</keyword>
<evidence type="ECO:0000313" key="14">
    <source>
        <dbReference type="Proteomes" id="UP000027778"/>
    </source>
</evidence>
<evidence type="ECO:0000259" key="12">
    <source>
        <dbReference type="PROSITE" id="PS51671"/>
    </source>
</evidence>
<comment type="pathway">
    <text evidence="10">Carbohydrate biosynthesis; gluconeogenesis.</text>
</comment>
<organism evidence="13 14">
    <name type="scientific">Bacillus gaemokensis</name>
    <dbReference type="NCBI Taxonomy" id="574375"/>
    <lineage>
        <taxon>Bacteria</taxon>
        <taxon>Bacillati</taxon>
        <taxon>Bacillota</taxon>
        <taxon>Bacilli</taxon>
        <taxon>Bacillales</taxon>
        <taxon>Bacillaceae</taxon>
        <taxon>Bacillus</taxon>
        <taxon>Bacillus cereus group</taxon>
    </lineage>
</organism>
<keyword evidence="4 10" id="KW-0004">4Fe-4S</keyword>
<comment type="similarity">
    <text evidence="2 10 11">Belongs to the iron-sulfur dependent L-serine dehydratase family.</text>
</comment>
<keyword evidence="6 10" id="KW-0408">Iron</keyword>
<dbReference type="GO" id="GO:0046872">
    <property type="term" value="F:metal ion binding"/>
    <property type="evidence" value="ECO:0007669"/>
    <property type="project" value="UniProtKB-UniRule"/>
</dbReference>
<dbReference type="CDD" id="cd04903">
    <property type="entry name" value="ACT_LSD"/>
    <property type="match status" value="1"/>
</dbReference>
<dbReference type="InterPro" id="IPR045626">
    <property type="entry name" value="PGDH_ASB_dom"/>
</dbReference>
<dbReference type="PROSITE" id="PS51671">
    <property type="entry name" value="ACT"/>
    <property type="match status" value="1"/>
</dbReference>
<comment type="cofactor">
    <cofactor evidence="1 11">
        <name>[4Fe-4S] cluster</name>
        <dbReference type="ChEBI" id="CHEBI:49883"/>
    </cofactor>
</comment>
<comment type="catalytic activity">
    <reaction evidence="9 10 11">
        <text>L-serine = pyruvate + NH4(+)</text>
        <dbReference type="Rhea" id="RHEA:19169"/>
        <dbReference type="ChEBI" id="CHEBI:15361"/>
        <dbReference type="ChEBI" id="CHEBI:28938"/>
        <dbReference type="ChEBI" id="CHEBI:33384"/>
        <dbReference type="EC" id="4.3.1.17"/>
    </reaction>
</comment>
<sequence length="219" mass="24206">MKYKSVFDIIGPITIGTPSAYGVEATKIGHIVRQLFLKPPEKIEISLYGEFKKTDCTFGSDVALVGGILGFEMDDSLFSKALTIAAERGITVNCIEEIAKPSYPNTVKITLYKGEDKIEMIACSIGWGKIKVIEINGFDLNLNETRSALLIINNDHFGTISSVTSILATRKININMIRVSQKEKGKISLLVIETEELLNHEVIEEIKGLPKIYQTLVLS</sequence>
<keyword evidence="3 10" id="KW-0312">Gluconeogenesis</keyword>
<evidence type="ECO:0000256" key="4">
    <source>
        <dbReference type="ARBA" id="ARBA00022485"/>
    </source>
</evidence>
<gene>
    <name evidence="13" type="ORF">BAGA_29610</name>
</gene>
<dbReference type="Pfam" id="PF01842">
    <property type="entry name" value="ACT"/>
    <property type="match status" value="1"/>
</dbReference>
<dbReference type="Gene3D" id="3.30.70.260">
    <property type="match status" value="1"/>
</dbReference>
<dbReference type="EMBL" id="JOTM01000091">
    <property type="protein sequence ID" value="KEK21169.1"/>
    <property type="molecule type" value="Genomic_DNA"/>
</dbReference>
<evidence type="ECO:0000256" key="6">
    <source>
        <dbReference type="ARBA" id="ARBA00023004"/>
    </source>
</evidence>
<dbReference type="InterPro" id="IPR004643">
    <property type="entry name" value="Fe-S_L-Ser_bsu"/>
</dbReference>
<dbReference type="Pfam" id="PF19304">
    <property type="entry name" value="PGDH_inter"/>
    <property type="match status" value="1"/>
</dbReference>
<dbReference type="NCBIfam" id="TIGR00719">
    <property type="entry name" value="sda_beta"/>
    <property type="match status" value="1"/>
</dbReference>
<feature type="domain" description="ACT" evidence="12">
    <location>
        <begin position="148"/>
        <end position="219"/>
    </location>
</feature>
<evidence type="ECO:0000256" key="3">
    <source>
        <dbReference type="ARBA" id="ARBA00022432"/>
    </source>
</evidence>
<dbReference type="PANTHER" id="PTHR30182:SF12">
    <property type="entry name" value="L-SERINE DEHYDRATASE, BETA CHAIN-RELATED"/>
    <property type="match status" value="1"/>
</dbReference>
<dbReference type="Proteomes" id="UP000027778">
    <property type="component" value="Unassembled WGS sequence"/>
</dbReference>
<keyword evidence="7 10" id="KW-0411">Iron-sulfur</keyword>
<dbReference type="InterPro" id="IPR045865">
    <property type="entry name" value="ACT-like_dom_sf"/>
</dbReference>
<dbReference type="GO" id="GO:0006094">
    <property type="term" value="P:gluconeogenesis"/>
    <property type="evidence" value="ECO:0007669"/>
    <property type="project" value="UniProtKB-UniRule"/>
</dbReference>